<dbReference type="OrthoDB" id="2965at2759"/>
<dbReference type="Gene3D" id="3.40.50.960">
    <property type="entry name" value="Lumazine/riboflavin synthase"/>
    <property type="match status" value="1"/>
</dbReference>
<dbReference type="GeneID" id="11471772"/>
<dbReference type="UniPathway" id="UPA00275">
    <property type="reaction ID" value="UER00404"/>
</dbReference>
<evidence type="ECO:0000256" key="9">
    <source>
        <dbReference type="RuleBase" id="RU003795"/>
    </source>
</evidence>
<dbReference type="GO" id="GO:0009231">
    <property type="term" value="P:riboflavin biosynthetic process"/>
    <property type="evidence" value="ECO:0007669"/>
    <property type="project" value="UniProtKB-UniPathway"/>
</dbReference>
<evidence type="ECO:0000256" key="5">
    <source>
        <dbReference type="ARBA" id="ARBA00022619"/>
    </source>
</evidence>
<dbReference type="AlphaFoldDB" id="G8JNF9"/>
<accession>G8JNF9</accession>
<evidence type="ECO:0000256" key="8">
    <source>
        <dbReference type="ARBA" id="ARBA00072606"/>
    </source>
</evidence>
<dbReference type="InterPro" id="IPR002180">
    <property type="entry name" value="LS/RS"/>
</dbReference>
<dbReference type="InterPro" id="IPR034964">
    <property type="entry name" value="LS"/>
</dbReference>
<dbReference type="InParanoid" id="G8JNF9"/>
<dbReference type="NCBIfam" id="TIGR00114">
    <property type="entry name" value="lumazine-synth"/>
    <property type="match status" value="1"/>
</dbReference>
<comment type="similarity">
    <text evidence="2 9">Belongs to the DMRL synthase family.</text>
</comment>
<dbReference type="GO" id="GO:0005758">
    <property type="term" value="C:mitochondrial intermembrane space"/>
    <property type="evidence" value="ECO:0007669"/>
    <property type="project" value="EnsemblFungi"/>
</dbReference>
<organism evidence="10 11">
    <name type="scientific">Eremothecium cymbalariae (strain CBS 270.75 / DBVPG 7215 / KCTC 17166 / NRRL Y-17582)</name>
    <name type="common">Yeast</name>
    <dbReference type="NCBI Taxonomy" id="931890"/>
    <lineage>
        <taxon>Eukaryota</taxon>
        <taxon>Fungi</taxon>
        <taxon>Dikarya</taxon>
        <taxon>Ascomycota</taxon>
        <taxon>Saccharomycotina</taxon>
        <taxon>Saccharomycetes</taxon>
        <taxon>Saccharomycetales</taxon>
        <taxon>Saccharomycetaceae</taxon>
        <taxon>Eremothecium</taxon>
    </lineage>
</organism>
<dbReference type="EC" id="2.5.1.78" evidence="4 9"/>
<dbReference type="eggNOG" id="KOG3243">
    <property type="taxonomic scope" value="Eukaryota"/>
</dbReference>
<evidence type="ECO:0000256" key="6">
    <source>
        <dbReference type="ARBA" id="ARBA00022679"/>
    </source>
</evidence>
<comment type="subunit">
    <text evidence="3">Homopentamer.</text>
</comment>
<evidence type="ECO:0000256" key="1">
    <source>
        <dbReference type="ARBA" id="ARBA00004917"/>
    </source>
</evidence>
<dbReference type="RefSeq" id="XP_003644586.1">
    <property type="nucleotide sequence ID" value="XM_003644538.1"/>
</dbReference>
<dbReference type="SUPFAM" id="SSF52121">
    <property type="entry name" value="Lumazine synthase"/>
    <property type="match status" value="1"/>
</dbReference>
<dbReference type="OMA" id="CQGVTQG"/>
<comment type="pathway">
    <text evidence="1 9">Cofactor biosynthesis; riboflavin biosynthesis; riboflavin from 2-hydroxy-3-oxobutyl phosphate and 5-amino-6-(D-ribitylamino)uracil: step 1/2.</text>
</comment>
<comment type="catalytic activity">
    <reaction evidence="7 9">
        <text>(2S)-2-hydroxy-3-oxobutyl phosphate + 5-amino-6-(D-ribitylamino)uracil = 6,7-dimethyl-8-(1-D-ribityl)lumazine + phosphate + 2 H2O + H(+)</text>
        <dbReference type="Rhea" id="RHEA:26152"/>
        <dbReference type="ChEBI" id="CHEBI:15377"/>
        <dbReference type="ChEBI" id="CHEBI:15378"/>
        <dbReference type="ChEBI" id="CHEBI:15934"/>
        <dbReference type="ChEBI" id="CHEBI:43474"/>
        <dbReference type="ChEBI" id="CHEBI:58201"/>
        <dbReference type="ChEBI" id="CHEBI:58830"/>
        <dbReference type="EC" id="2.5.1.78"/>
    </reaction>
</comment>
<dbReference type="GO" id="GO:0009349">
    <property type="term" value="C:riboflavin synthase complex"/>
    <property type="evidence" value="ECO:0007669"/>
    <property type="project" value="UniProtKB-UniRule"/>
</dbReference>
<dbReference type="KEGG" id="erc:Ecym_2009"/>
<dbReference type="EMBL" id="CP002498">
    <property type="protein sequence ID" value="AET37769.1"/>
    <property type="molecule type" value="Genomic_DNA"/>
</dbReference>
<evidence type="ECO:0000256" key="3">
    <source>
        <dbReference type="ARBA" id="ARBA00011255"/>
    </source>
</evidence>
<dbReference type="FunFam" id="3.40.50.960:FF:000007">
    <property type="entry name" value="6,7-dimethyl-8-ribityllumazine synthase"/>
    <property type="match status" value="1"/>
</dbReference>
<gene>
    <name evidence="10" type="ordered locus">Ecym_2009</name>
</gene>
<dbReference type="GO" id="GO:0000906">
    <property type="term" value="F:6,7-dimethyl-8-ribityllumazine synthase activity"/>
    <property type="evidence" value="ECO:0007669"/>
    <property type="project" value="UniProtKB-EC"/>
</dbReference>
<evidence type="ECO:0000256" key="4">
    <source>
        <dbReference type="ARBA" id="ARBA00012664"/>
    </source>
</evidence>
<dbReference type="Pfam" id="PF00885">
    <property type="entry name" value="DMRL_synthase"/>
    <property type="match status" value="1"/>
</dbReference>
<keyword evidence="6 9" id="KW-0808">Transferase</keyword>
<reference evidence="11" key="1">
    <citation type="journal article" date="2012" name="G3 (Bethesda)">
        <title>Pichia sorbitophila, an interspecies yeast hybrid reveals early steps of genome resolution following polyploidization.</title>
        <authorList>
            <person name="Leh Louis V."/>
            <person name="Despons L."/>
            <person name="Friedrich A."/>
            <person name="Martin T."/>
            <person name="Durrens P."/>
            <person name="Casaregola S."/>
            <person name="Neuveglise C."/>
            <person name="Fairhead C."/>
            <person name="Marck C."/>
            <person name="Cruz J.A."/>
            <person name="Straub M.L."/>
            <person name="Kugler V."/>
            <person name="Sacerdot C."/>
            <person name="Uzunov Z."/>
            <person name="Thierry A."/>
            <person name="Weiss S."/>
            <person name="Bleykasten C."/>
            <person name="De Montigny J."/>
            <person name="Jacques N."/>
            <person name="Jung P."/>
            <person name="Lemaire M."/>
            <person name="Mallet S."/>
            <person name="Morel G."/>
            <person name="Richard G.F."/>
            <person name="Sarkar A."/>
            <person name="Savel G."/>
            <person name="Schacherer J."/>
            <person name="Seret M.L."/>
            <person name="Talla E."/>
            <person name="Samson G."/>
            <person name="Jubin C."/>
            <person name="Poulain J."/>
            <person name="Vacherie B."/>
            <person name="Barbe V."/>
            <person name="Pelletier E."/>
            <person name="Sherman D.J."/>
            <person name="Westhof E."/>
            <person name="Weissenbach J."/>
            <person name="Baret P.V."/>
            <person name="Wincker P."/>
            <person name="Gaillardin C."/>
            <person name="Dujon B."/>
            <person name="Souciet J.L."/>
        </authorList>
    </citation>
    <scope>NUCLEOTIDE SEQUENCE [LARGE SCALE GENOMIC DNA]</scope>
    <source>
        <strain evidence="11">CBS 270.75 / DBVPG 7215 / KCTC 17166 / NRRL Y-17582</strain>
    </source>
</reference>
<dbReference type="FunCoup" id="G8JNF9">
    <property type="interactions" value="313"/>
</dbReference>
<dbReference type="PANTHER" id="PTHR21058:SF0">
    <property type="entry name" value="6,7-DIMETHYL-8-RIBITYLLUMAZINE SYNTHASE"/>
    <property type="match status" value="1"/>
</dbReference>
<name>G8JNF9_ERECY</name>
<dbReference type="InterPro" id="IPR036467">
    <property type="entry name" value="LS/RS_sf"/>
</dbReference>
<comment type="function">
    <text evidence="9">Catalyzes the formation of 6,7-dimethyl-8-ribityllumazine by condensation of 5-amino-6-(D-ribitylamino)uracil with 3,4-dihydroxy-2-butanone 4-phosphate. This is the penultimate step in the biosynthesis of riboflavin.</text>
</comment>
<protein>
    <recommendedName>
        <fullName evidence="8 9">6,7-dimethyl-8-ribityllumazine synthase</fullName>
        <shortName evidence="9">DMRL synthase</shortName>
        <ecNumber evidence="4 9">2.5.1.78</ecNumber>
    </recommendedName>
</protein>
<sequence length="166" mass="17932">MAISGLANSDQKYDGSSLKIAILHARWNKNIIDALVSGAVKTMQSLGVKEQNIHIESVPGSYELPFAASRLVAKAEARGVHYDAIIPIGVLIKGDSMHFEYICEAVSRALMELQFKINIPVIFGILTCLSEKQALIRSGLFPVASGHNHGEDFGAVAVEMAVKFGH</sequence>
<proteinExistence type="inferred from homology"/>
<evidence type="ECO:0000256" key="7">
    <source>
        <dbReference type="ARBA" id="ARBA00048785"/>
    </source>
</evidence>
<keyword evidence="11" id="KW-1185">Reference proteome</keyword>
<dbReference type="Proteomes" id="UP000006790">
    <property type="component" value="Chromosome 2"/>
</dbReference>
<keyword evidence="5 9" id="KW-0686">Riboflavin biosynthesis</keyword>
<dbReference type="PANTHER" id="PTHR21058">
    <property type="entry name" value="6,7-DIMETHYL-8-RIBITYLLUMAZINE SYNTHASE DMRL SYNTHASE LUMAZINE SYNTHASE"/>
    <property type="match status" value="1"/>
</dbReference>
<evidence type="ECO:0000256" key="2">
    <source>
        <dbReference type="ARBA" id="ARBA00007424"/>
    </source>
</evidence>
<dbReference type="STRING" id="931890.G8JNF9"/>
<evidence type="ECO:0000313" key="10">
    <source>
        <dbReference type="EMBL" id="AET37769.1"/>
    </source>
</evidence>
<evidence type="ECO:0000313" key="11">
    <source>
        <dbReference type="Proteomes" id="UP000006790"/>
    </source>
</evidence>
<dbReference type="CDD" id="cd09209">
    <property type="entry name" value="Lumazine_synthase-I"/>
    <property type="match status" value="1"/>
</dbReference>
<dbReference type="HOGENOM" id="CLU_089358_2_2_1"/>
<dbReference type="HAMAP" id="MF_00178">
    <property type="entry name" value="Lumazine_synth"/>
    <property type="match status" value="1"/>
</dbReference>